<evidence type="ECO:0000256" key="8">
    <source>
        <dbReference type="ARBA" id="ARBA00023033"/>
    </source>
</evidence>
<keyword evidence="8 10" id="KW-0503">Monooxygenase</keyword>
<comment type="similarity">
    <text evidence="3 10">Belongs to the cytochrome P450 family.</text>
</comment>
<keyword evidence="11" id="KW-0812">Transmembrane</keyword>
<keyword evidence="5 9" id="KW-0479">Metal-binding</keyword>
<dbReference type="PRINTS" id="PR00385">
    <property type="entry name" value="P450"/>
</dbReference>
<evidence type="ECO:0000256" key="7">
    <source>
        <dbReference type="ARBA" id="ARBA00023004"/>
    </source>
</evidence>
<dbReference type="InterPro" id="IPR050364">
    <property type="entry name" value="Cytochrome_P450_fung"/>
</dbReference>
<evidence type="ECO:0000256" key="6">
    <source>
        <dbReference type="ARBA" id="ARBA00023002"/>
    </source>
</evidence>
<comment type="cofactor">
    <cofactor evidence="1 9">
        <name>heme</name>
        <dbReference type="ChEBI" id="CHEBI:30413"/>
    </cofactor>
</comment>
<dbReference type="GO" id="GO:0004497">
    <property type="term" value="F:monooxygenase activity"/>
    <property type="evidence" value="ECO:0007669"/>
    <property type="project" value="UniProtKB-KW"/>
</dbReference>
<organism evidence="12 13">
    <name type="scientific">Psilocybe cyanescens</name>
    <dbReference type="NCBI Taxonomy" id="93625"/>
    <lineage>
        <taxon>Eukaryota</taxon>
        <taxon>Fungi</taxon>
        <taxon>Dikarya</taxon>
        <taxon>Basidiomycota</taxon>
        <taxon>Agaricomycotina</taxon>
        <taxon>Agaricomycetes</taxon>
        <taxon>Agaricomycetidae</taxon>
        <taxon>Agaricales</taxon>
        <taxon>Agaricineae</taxon>
        <taxon>Strophariaceae</taxon>
        <taxon>Psilocybe</taxon>
    </lineage>
</organism>
<dbReference type="InParanoid" id="A0A409XKT2"/>
<dbReference type="PANTHER" id="PTHR46300">
    <property type="entry name" value="P450, PUTATIVE (EUROFUNG)-RELATED-RELATED"/>
    <property type="match status" value="1"/>
</dbReference>
<dbReference type="PROSITE" id="PS00086">
    <property type="entry name" value="CYTOCHROME_P450"/>
    <property type="match status" value="1"/>
</dbReference>
<dbReference type="OrthoDB" id="1055148at2759"/>
<evidence type="ECO:0000256" key="11">
    <source>
        <dbReference type="SAM" id="Phobius"/>
    </source>
</evidence>
<evidence type="ECO:0000256" key="4">
    <source>
        <dbReference type="ARBA" id="ARBA00022617"/>
    </source>
</evidence>
<keyword evidence="7 9" id="KW-0408">Iron</keyword>
<evidence type="ECO:0000256" key="2">
    <source>
        <dbReference type="ARBA" id="ARBA00005179"/>
    </source>
</evidence>
<sequence length="585" mass="65873">MDSVLGYLETIWARIAPPFVGTDPNAHGLLGAGHNHLILTASVTSLATFLFVIGFGFIPFIGKRLPPGPPRDFKPGFLSRASSTLPLWRQFAILQKQYVDVRILMNHGPGSVVSLFQGRTPVIGAYILMKFLGTIKAATDLLEKKGGIYSSRPRSIMVGELLSDGMRGVMMPYGTRWRNWRSVMHAGMSIEASSAYKPLQSMESKILLHDLLFESDPAQYFAHLRRFAISVVLRVSYGRRIQSLDDPIVVANTKIEELREQFQRVFSKLTIMIPDQRFMQWFRHEPDAQLAHDSELYLSFANEVRRQMTLGIALPSTGTRALEKQEDFGLNDVETAFALSSPFSAGVGTTLSTLDVFFLAMLHYPQAMKNAQAEIDEVVGRNRLPEFGDAESLPYTRALITETMRWRPIVPLGVPHSVVSDDTYDGMFIPKGSSVYANISYASHHFNLDVGRSLIFMFCRYMSKNEEMFPSPEDFRPERYLKSVDHPAPHSTFFFGFGRRICPGIHIAHNSLFIVVSRLLWAFDILPPLDKDGNVVIPSKDDFTAGLSIRPKPFIYCLTVRKGEDTVALIKEEWNRAEEEASAYT</sequence>
<dbReference type="GO" id="GO:0020037">
    <property type="term" value="F:heme binding"/>
    <property type="evidence" value="ECO:0007669"/>
    <property type="project" value="InterPro"/>
</dbReference>
<evidence type="ECO:0000256" key="9">
    <source>
        <dbReference type="PIRSR" id="PIRSR602401-1"/>
    </source>
</evidence>
<evidence type="ECO:0008006" key="14">
    <source>
        <dbReference type="Google" id="ProtNLM"/>
    </source>
</evidence>
<dbReference type="GO" id="GO:0016705">
    <property type="term" value="F:oxidoreductase activity, acting on paired donors, with incorporation or reduction of molecular oxygen"/>
    <property type="evidence" value="ECO:0007669"/>
    <property type="project" value="InterPro"/>
</dbReference>
<feature type="transmembrane region" description="Helical" evidence="11">
    <location>
        <begin position="37"/>
        <end position="61"/>
    </location>
</feature>
<keyword evidence="13" id="KW-1185">Reference proteome</keyword>
<evidence type="ECO:0000256" key="10">
    <source>
        <dbReference type="RuleBase" id="RU000461"/>
    </source>
</evidence>
<keyword evidence="4 9" id="KW-0349">Heme</keyword>
<dbReference type="STRING" id="93625.A0A409XKT2"/>
<accession>A0A409XKT2</accession>
<evidence type="ECO:0000256" key="1">
    <source>
        <dbReference type="ARBA" id="ARBA00001971"/>
    </source>
</evidence>
<evidence type="ECO:0000313" key="13">
    <source>
        <dbReference type="Proteomes" id="UP000283269"/>
    </source>
</evidence>
<dbReference type="CDD" id="cd11065">
    <property type="entry name" value="CYP64-like"/>
    <property type="match status" value="1"/>
</dbReference>
<dbReference type="Proteomes" id="UP000283269">
    <property type="component" value="Unassembled WGS sequence"/>
</dbReference>
<dbReference type="InterPro" id="IPR036396">
    <property type="entry name" value="Cyt_P450_sf"/>
</dbReference>
<comment type="pathway">
    <text evidence="2">Secondary metabolite biosynthesis.</text>
</comment>
<dbReference type="Gene3D" id="1.10.630.10">
    <property type="entry name" value="Cytochrome P450"/>
    <property type="match status" value="1"/>
</dbReference>
<dbReference type="InterPro" id="IPR017972">
    <property type="entry name" value="Cyt_P450_CS"/>
</dbReference>
<dbReference type="SUPFAM" id="SSF48264">
    <property type="entry name" value="Cytochrome P450"/>
    <property type="match status" value="1"/>
</dbReference>
<proteinExistence type="inferred from homology"/>
<dbReference type="GO" id="GO:0005506">
    <property type="term" value="F:iron ion binding"/>
    <property type="evidence" value="ECO:0007669"/>
    <property type="project" value="InterPro"/>
</dbReference>
<evidence type="ECO:0000256" key="5">
    <source>
        <dbReference type="ARBA" id="ARBA00022723"/>
    </source>
</evidence>
<comment type="caution">
    <text evidence="12">The sequence shown here is derived from an EMBL/GenBank/DDBJ whole genome shotgun (WGS) entry which is preliminary data.</text>
</comment>
<reference evidence="12 13" key="1">
    <citation type="journal article" date="2018" name="Evol. Lett.">
        <title>Horizontal gene cluster transfer increased hallucinogenic mushroom diversity.</title>
        <authorList>
            <person name="Reynolds H.T."/>
            <person name="Vijayakumar V."/>
            <person name="Gluck-Thaler E."/>
            <person name="Korotkin H.B."/>
            <person name="Matheny P.B."/>
            <person name="Slot J.C."/>
        </authorList>
    </citation>
    <scope>NUCLEOTIDE SEQUENCE [LARGE SCALE GENOMIC DNA]</scope>
    <source>
        <strain evidence="12 13">2631</strain>
    </source>
</reference>
<name>A0A409XKT2_PSICY</name>
<evidence type="ECO:0000313" key="12">
    <source>
        <dbReference type="EMBL" id="PPQ91358.1"/>
    </source>
</evidence>
<dbReference type="InterPro" id="IPR002401">
    <property type="entry name" value="Cyt_P450_E_grp-I"/>
</dbReference>
<protein>
    <recommendedName>
        <fullName evidence="14">Cytochrome P450</fullName>
    </recommendedName>
</protein>
<dbReference type="PRINTS" id="PR00463">
    <property type="entry name" value="EP450I"/>
</dbReference>
<keyword evidence="11" id="KW-1133">Transmembrane helix</keyword>
<dbReference type="InterPro" id="IPR001128">
    <property type="entry name" value="Cyt_P450"/>
</dbReference>
<keyword evidence="6 10" id="KW-0560">Oxidoreductase</keyword>
<evidence type="ECO:0000256" key="3">
    <source>
        <dbReference type="ARBA" id="ARBA00010617"/>
    </source>
</evidence>
<dbReference type="AlphaFoldDB" id="A0A409XKT2"/>
<dbReference type="Pfam" id="PF00067">
    <property type="entry name" value="p450"/>
    <property type="match status" value="2"/>
</dbReference>
<gene>
    <name evidence="12" type="ORF">CVT25_004125</name>
</gene>
<dbReference type="EMBL" id="NHYD01001360">
    <property type="protein sequence ID" value="PPQ91358.1"/>
    <property type="molecule type" value="Genomic_DNA"/>
</dbReference>
<keyword evidence="11" id="KW-0472">Membrane</keyword>
<feature type="binding site" description="axial binding residue" evidence="9">
    <location>
        <position position="502"/>
    </location>
    <ligand>
        <name>heme</name>
        <dbReference type="ChEBI" id="CHEBI:30413"/>
    </ligand>
    <ligandPart>
        <name>Fe</name>
        <dbReference type="ChEBI" id="CHEBI:18248"/>
    </ligandPart>
</feature>